<accession>B2IJC1</accession>
<dbReference type="STRING" id="395963.Bind_2667"/>
<dbReference type="InterPro" id="IPR013321">
    <property type="entry name" value="Arc_rbn_hlx_hlx"/>
</dbReference>
<dbReference type="Pfam" id="PF15919">
    <property type="entry name" value="HicB_lk_antitox"/>
    <property type="match status" value="1"/>
</dbReference>
<reference evidence="2 3" key="2">
    <citation type="journal article" date="2010" name="J. Bacteriol.">
        <title>Complete genome sequence of Beijerinckia indica subsp. indica.</title>
        <authorList>
            <person name="Tamas I."/>
            <person name="Dedysh S.N."/>
            <person name="Liesack W."/>
            <person name="Stott M.B."/>
            <person name="Alam M."/>
            <person name="Murrell J.C."/>
            <person name="Dunfield P.F."/>
        </authorList>
    </citation>
    <scope>NUCLEOTIDE SEQUENCE [LARGE SCALE GENOMIC DNA]</scope>
    <source>
        <strain evidence="3">ATCC 9039 / DSM 1715 / NCIMB 8712</strain>
    </source>
</reference>
<dbReference type="PANTHER" id="PTHR34504">
    <property type="entry name" value="ANTITOXIN HICB"/>
    <property type="match status" value="1"/>
</dbReference>
<keyword evidence="3" id="KW-1185">Reference proteome</keyword>
<dbReference type="KEGG" id="bid:Bind_2667"/>
<evidence type="ECO:0000259" key="1">
    <source>
        <dbReference type="Pfam" id="PF15919"/>
    </source>
</evidence>
<sequence length="132" mass="14041">MRQYIALIHKEADSDYGVSFPDFPGCITAGTTLDEARAMAEEALALHIEGLAEDGEAVPEPSSLETVMAAQENRRGVAILVPAPAAAPKSVRVNVTLPEDVLAQIDRYAESHGLTRSGFLAQAAKHAMLEKA</sequence>
<dbReference type="Gene3D" id="1.10.1220.10">
    <property type="entry name" value="Met repressor-like"/>
    <property type="match status" value="1"/>
</dbReference>
<dbReference type="RefSeq" id="WP_012385590.1">
    <property type="nucleotide sequence ID" value="NC_010581.1"/>
</dbReference>
<gene>
    <name evidence="2" type="ordered locus">Bind_2667</name>
</gene>
<reference evidence="3" key="1">
    <citation type="submission" date="2008-03" db="EMBL/GenBank/DDBJ databases">
        <title>Complete sequence of chromosome of Beijerinckia indica subsp. indica ATCC 9039.</title>
        <authorList>
            <consortium name="US DOE Joint Genome Institute"/>
            <person name="Copeland A."/>
            <person name="Lucas S."/>
            <person name="Lapidus A."/>
            <person name="Glavina del Rio T."/>
            <person name="Dalin E."/>
            <person name="Tice H."/>
            <person name="Bruce D."/>
            <person name="Goodwin L."/>
            <person name="Pitluck S."/>
            <person name="LaButti K."/>
            <person name="Schmutz J."/>
            <person name="Larimer F."/>
            <person name="Land M."/>
            <person name="Hauser L."/>
            <person name="Kyrpides N."/>
            <person name="Mikhailova N."/>
            <person name="Dunfield P.F."/>
            <person name="Dedysh S.N."/>
            <person name="Liesack W."/>
            <person name="Saw J.H."/>
            <person name="Alam M."/>
            <person name="Chen Y."/>
            <person name="Murrell J.C."/>
            <person name="Richardson P."/>
        </authorList>
    </citation>
    <scope>NUCLEOTIDE SEQUENCE [LARGE SCALE GENOMIC DNA]</scope>
    <source>
        <strain evidence="3">ATCC 9039 / DSM 1715 / NCIMB 8712</strain>
    </source>
</reference>
<dbReference type="Gene3D" id="3.30.160.250">
    <property type="match status" value="1"/>
</dbReference>
<dbReference type="AlphaFoldDB" id="B2IJC1"/>
<dbReference type="eggNOG" id="COG1598">
    <property type="taxonomic scope" value="Bacteria"/>
</dbReference>
<proteinExistence type="predicted"/>
<dbReference type="CDD" id="cd22231">
    <property type="entry name" value="RHH_NikR_HicB-like"/>
    <property type="match status" value="1"/>
</dbReference>
<dbReference type="EMBL" id="CP001016">
    <property type="protein sequence ID" value="ACB96239.1"/>
    <property type="molecule type" value="Genomic_DNA"/>
</dbReference>
<dbReference type="InterPro" id="IPR035069">
    <property type="entry name" value="TTHA1013/TTHA0281-like"/>
</dbReference>
<feature type="domain" description="HicB-like antitoxin of toxin-antitoxin system" evidence="1">
    <location>
        <begin position="4"/>
        <end position="124"/>
    </location>
</feature>
<name>B2IJC1_BEII9</name>
<evidence type="ECO:0000313" key="3">
    <source>
        <dbReference type="Proteomes" id="UP000001695"/>
    </source>
</evidence>
<dbReference type="PANTHER" id="PTHR34504:SF2">
    <property type="entry name" value="UPF0150 PROTEIN SSL0259"/>
    <property type="match status" value="1"/>
</dbReference>
<organism evidence="2 3">
    <name type="scientific">Beijerinckia indica subsp. indica (strain ATCC 9039 / DSM 1715 / NCIMB 8712)</name>
    <dbReference type="NCBI Taxonomy" id="395963"/>
    <lineage>
        <taxon>Bacteria</taxon>
        <taxon>Pseudomonadati</taxon>
        <taxon>Pseudomonadota</taxon>
        <taxon>Alphaproteobacteria</taxon>
        <taxon>Hyphomicrobiales</taxon>
        <taxon>Beijerinckiaceae</taxon>
        <taxon>Beijerinckia</taxon>
    </lineage>
</organism>
<dbReference type="InterPro" id="IPR051404">
    <property type="entry name" value="TA_system_antitoxin"/>
</dbReference>
<dbReference type="SUPFAM" id="SSF143100">
    <property type="entry name" value="TTHA1013/TTHA0281-like"/>
    <property type="match status" value="1"/>
</dbReference>
<dbReference type="InterPro" id="IPR031807">
    <property type="entry name" value="HicB-like"/>
</dbReference>
<dbReference type="InterPro" id="IPR010985">
    <property type="entry name" value="Ribbon_hlx_hlx"/>
</dbReference>
<dbReference type="OrthoDB" id="9807959at2"/>
<evidence type="ECO:0000313" key="2">
    <source>
        <dbReference type="EMBL" id="ACB96239.1"/>
    </source>
</evidence>
<dbReference type="SUPFAM" id="SSF47598">
    <property type="entry name" value="Ribbon-helix-helix"/>
    <property type="match status" value="1"/>
</dbReference>
<protein>
    <recommendedName>
        <fullName evidence="1">HicB-like antitoxin of toxin-antitoxin system domain-containing protein</fullName>
    </recommendedName>
</protein>
<dbReference type="HOGENOM" id="CLU_114047_1_1_5"/>
<dbReference type="GO" id="GO:0006355">
    <property type="term" value="P:regulation of DNA-templated transcription"/>
    <property type="evidence" value="ECO:0007669"/>
    <property type="project" value="InterPro"/>
</dbReference>
<dbReference type="Proteomes" id="UP000001695">
    <property type="component" value="Chromosome"/>
</dbReference>